<dbReference type="Pfam" id="PF13458">
    <property type="entry name" value="Peripla_BP_6"/>
    <property type="match status" value="1"/>
</dbReference>
<dbReference type="SUPFAM" id="SSF53822">
    <property type="entry name" value="Periplasmic binding protein-like I"/>
    <property type="match status" value="1"/>
</dbReference>
<comment type="similarity">
    <text evidence="1">Belongs to the leucine-binding protein family.</text>
</comment>
<keyword evidence="6" id="KW-1185">Reference proteome</keyword>
<dbReference type="PANTHER" id="PTHR47151:SF2">
    <property type="entry name" value="AMINO ACID BINDING PROTEIN"/>
    <property type="match status" value="1"/>
</dbReference>
<sequence length="368" mass="39004">MLRTLLAVFLLLSGGLAHARQLHVGLVIPQQGPFAAFGAQAREAFTAWELANPGIFADTVEGDDDCTAASGADAAAAMSEAGVDIIVGFVCTESLAAALPVLSAEGIPVMTLSVRADIISEEAARLGWSFFRLAPRAGEEAEVASDAIFTLWADKPFAIIEDGTIEGRELAEAVRTTLEGRGLKPSFVDNYRPGQERQPSLVRRLKAAGVSRVFVGGERSDLAIIARDAKEQGVGLRFMGGDALYAARGDNPLPEGTLAIVASQYLVGASAEEARASLASLGLIAEGLRVPAYAAADILGAAASRMRFDDTSITQFLLDRRFATAIGPVSFNEQGERREPGFTLAEWRDGAFHRISPRQAAESDNRSQ</sequence>
<feature type="chain" id="PRO_5016316830" evidence="3">
    <location>
        <begin position="20"/>
        <end position="368"/>
    </location>
</feature>
<proteinExistence type="inferred from homology"/>
<evidence type="ECO:0000256" key="2">
    <source>
        <dbReference type="ARBA" id="ARBA00022729"/>
    </source>
</evidence>
<feature type="signal peptide" evidence="3">
    <location>
        <begin position="1"/>
        <end position="19"/>
    </location>
</feature>
<evidence type="ECO:0000313" key="6">
    <source>
        <dbReference type="Proteomes" id="UP000246352"/>
    </source>
</evidence>
<dbReference type="AlphaFoldDB" id="A0A317PSC2"/>
<feature type="domain" description="Leucine-binding protein" evidence="4">
    <location>
        <begin position="22"/>
        <end position="350"/>
    </location>
</feature>
<evidence type="ECO:0000313" key="5">
    <source>
        <dbReference type="EMBL" id="PWW04368.1"/>
    </source>
</evidence>
<dbReference type="RefSeq" id="WP_110030806.1">
    <property type="nucleotide sequence ID" value="NZ_QGTR01000001.1"/>
</dbReference>
<dbReference type="Gene3D" id="3.40.50.2300">
    <property type="match status" value="2"/>
</dbReference>
<evidence type="ECO:0000256" key="1">
    <source>
        <dbReference type="ARBA" id="ARBA00010062"/>
    </source>
</evidence>
<dbReference type="EMBL" id="QGTR01000001">
    <property type="protein sequence ID" value="PWW04368.1"/>
    <property type="molecule type" value="Genomic_DNA"/>
</dbReference>
<dbReference type="OrthoDB" id="8439308at2"/>
<gene>
    <name evidence="5" type="ORF">DFR52_1011066</name>
</gene>
<keyword evidence="2 3" id="KW-0732">Signal</keyword>
<evidence type="ECO:0000256" key="3">
    <source>
        <dbReference type="SAM" id="SignalP"/>
    </source>
</evidence>
<accession>A0A317PSC2</accession>
<dbReference type="PANTHER" id="PTHR47151">
    <property type="entry name" value="LEU/ILE/VAL-BINDING ABC TRANSPORTER SUBUNIT"/>
    <property type="match status" value="1"/>
</dbReference>
<comment type="caution">
    <text evidence="5">The sequence shown here is derived from an EMBL/GenBank/DDBJ whole genome shotgun (WGS) entry which is preliminary data.</text>
</comment>
<dbReference type="InterPro" id="IPR028081">
    <property type="entry name" value="Leu-bd"/>
</dbReference>
<evidence type="ECO:0000259" key="4">
    <source>
        <dbReference type="Pfam" id="PF13458"/>
    </source>
</evidence>
<organism evidence="5 6">
    <name type="scientific">Hoeflea marina</name>
    <dbReference type="NCBI Taxonomy" id="274592"/>
    <lineage>
        <taxon>Bacteria</taxon>
        <taxon>Pseudomonadati</taxon>
        <taxon>Pseudomonadota</taxon>
        <taxon>Alphaproteobacteria</taxon>
        <taxon>Hyphomicrobiales</taxon>
        <taxon>Rhizobiaceae</taxon>
        <taxon>Hoeflea</taxon>
    </lineage>
</organism>
<protein>
    <submittedName>
        <fullName evidence="5">Amino acid/amide ABC transporter substrate-binding protein (HAAT family)</fullName>
    </submittedName>
</protein>
<dbReference type="InterPro" id="IPR028082">
    <property type="entry name" value="Peripla_BP_I"/>
</dbReference>
<dbReference type="Proteomes" id="UP000246352">
    <property type="component" value="Unassembled WGS sequence"/>
</dbReference>
<reference evidence="5 6" key="1">
    <citation type="submission" date="2018-05" db="EMBL/GenBank/DDBJ databases">
        <title>Genomic Encyclopedia of Type Strains, Phase IV (KMG-IV): sequencing the most valuable type-strain genomes for metagenomic binning, comparative biology and taxonomic classification.</title>
        <authorList>
            <person name="Goeker M."/>
        </authorList>
    </citation>
    <scope>NUCLEOTIDE SEQUENCE [LARGE SCALE GENOMIC DNA]</scope>
    <source>
        <strain evidence="5 6">DSM 16791</strain>
    </source>
</reference>
<name>A0A317PSC2_9HYPH</name>